<evidence type="ECO:0000313" key="3">
    <source>
        <dbReference type="Proteomes" id="UP000755585"/>
    </source>
</evidence>
<evidence type="ECO:0000313" key="2">
    <source>
        <dbReference type="EMBL" id="MBP2356841.1"/>
    </source>
</evidence>
<feature type="transmembrane region" description="Helical" evidence="1">
    <location>
        <begin position="166"/>
        <end position="184"/>
    </location>
</feature>
<gene>
    <name evidence="2" type="ORF">JOF29_007951</name>
</gene>
<organism evidence="2 3">
    <name type="scientific">Kribbella aluminosa</name>
    <dbReference type="NCBI Taxonomy" id="416017"/>
    <lineage>
        <taxon>Bacteria</taxon>
        <taxon>Bacillati</taxon>
        <taxon>Actinomycetota</taxon>
        <taxon>Actinomycetes</taxon>
        <taxon>Propionibacteriales</taxon>
        <taxon>Kribbellaceae</taxon>
        <taxon>Kribbella</taxon>
    </lineage>
</organism>
<comment type="caution">
    <text evidence="2">The sequence shown here is derived from an EMBL/GenBank/DDBJ whole genome shotgun (WGS) entry which is preliminary data.</text>
</comment>
<feature type="transmembrane region" description="Helical" evidence="1">
    <location>
        <begin position="371"/>
        <end position="398"/>
    </location>
</feature>
<dbReference type="Proteomes" id="UP000755585">
    <property type="component" value="Unassembled WGS sequence"/>
</dbReference>
<reference evidence="2 3" key="1">
    <citation type="submission" date="2021-03" db="EMBL/GenBank/DDBJ databases">
        <title>Sequencing the genomes of 1000 actinobacteria strains.</title>
        <authorList>
            <person name="Klenk H.-P."/>
        </authorList>
    </citation>
    <scope>NUCLEOTIDE SEQUENCE [LARGE SCALE GENOMIC DNA]</scope>
    <source>
        <strain evidence="2 3">DSM 18824</strain>
    </source>
</reference>
<evidence type="ECO:0000256" key="1">
    <source>
        <dbReference type="SAM" id="Phobius"/>
    </source>
</evidence>
<keyword evidence="1" id="KW-0812">Transmembrane</keyword>
<proteinExistence type="predicted"/>
<protein>
    <recommendedName>
        <fullName evidence="4">Phage tail tape measure protein</fullName>
    </recommendedName>
</protein>
<dbReference type="RefSeq" id="WP_209699289.1">
    <property type="nucleotide sequence ID" value="NZ_BAAAVU010000004.1"/>
</dbReference>
<evidence type="ECO:0008006" key="4">
    <source>
        <dbReference type="Google" id="ProtNLM"/>
    </source>
</evidence>
<keyword evidence="1" id="KW-0472">Membrane</keyword>
<keyword evidence="1" id="KW-1133">Transmembrane helix</keyword>
<feature type="transmembrane region" description="Helical" evidence="1">
    <location>
        <begin position="190"/>
        <end position="211"/>
    </location>
</feature>
<sequence>MASEDLTFDVIARDHASGVLLRIAAATRGQAAALSASTRATAEAAGISAKLQAARDREADVVGRVQVAEQRLAEVRANGSAKASQVVRAEQALAKVRRDAERAATAVTRVEESENDGGKSGRGWVRGFLHWMGVGTKDIVQSAKDAASAAGGGFWSGFQGVLKTPLIGPAVIAGLAATVAALLVPVGALAAGAVVLGFGSGLAALGLVFAAKADGVKAAWKSTLSDMGDQMTELSTPFQRTLILMASVARSTFAGLKPELAAAFATLAPSVLDFGTKLAEGVARLGQSFRPLSAAFAALLGQLGPGLSDMLGSLSLGLSKLSVSVAKNPGAIADLVRGVGALTGDLLSLVGILNDTDGAFRRLTGIGSVTVLMAALRTVVFTTIGPFVGLAAAAGAVMDTLSRWMKPVGAGFHYTATTATEAATATKYWTQGLSNAQLAAMGITLSAHQTSAAVADVTAQIARQTAATNALIAALHRLSGTALSERDAQIAYAQAVADATKAAQTNGKALSLNSQAGRDNQKALDAVAAAANVVTDSMLHANSGTAAAAAAAARSQAAFVVLAEKMGYSAGQAAALARQLIDIPNVTRTISIVTQYSSTGVNLTNPSAVGGNHQLIIPKGQHRAGGGSVTAGTPYLVGEKGAELFVPKVSGAILTHQQTAAKQAAHYKELQKLDLFVNGSFAQGLMGSANHIGVVFNELMTKVLGLNLPRPKESRIVAYLRAEDKLLTAETNRRAAIAVQLKAAQQKLADLVAARNQYAQQITSSALSFTSITGAQADANGNLTAQSVIAQMTEKVRKVQQFATDLAALRKRGLNLTTYQDIVGAGVDQGDQIAKALLGGNVNTFNQVNRLQANATSTDVGLGNSAANALYGSGIRAQQVQVNQITVNGAMDANATAKQIQQMLLALKRRSGGVSLGIA</sequence>
<name>A0ABS4UYY8_9ACTN</name>
<dbReference type="EMBL" id="JAGINT010000002">
    <property type="protein sequence ID" value="MBP2356841.1"/>
    <property type="molecule type" value="Genomic_DNA"/>
</dbReference>
<accession>A0ABS4UYY8</accession>
<keyword evidence="3" id="KW-1185">Reference proteome</keyword>